<evidence type="ECO:0000313" key="1">
    <source>
        <dbReference type="EMBL" id="GBP22458.1"/>
    </source>
</evidence>
<sequence>MQSLTAQTREVLHIRRGYLYPVSLSDERRARLSWCFASAQAQASGAGACLAKYQIVGVATFDPPAATIVSGASLLFAVRMSAACSPRMFFFYVHTISCRRGYGRLRRQF</sequence>
<keyword evidence="2" id="KW-1185">Reference proteome</keyword>
<reference evidence="1 2" key="1">
    <citation type="journal article" date="2019" name="Commun. Biol.">
        <title>The bagworm genome reveals a unique fibroin gene that provides high tensile strength.</title>
        <authorList>
            <person name="Kono N."/>
            <person name="Nakamura H."/>
            <person name="Ohtoshi R."/>
            <person name="Tomita M."/>
            <person name="Numata K."/>
            <person name="Arakawa K."/>
        </authorList>
    </citation>
    <scope>NUCLEOTIDE SEQUENCE [LARGE SCALE GENOMIC DNA]</scope>
</reference>
<protein>
    <submittedName>
        <fullName evidence="1">Uncharacterized protein</fullName>
    </submittedName>
</protein>
<dbReference type="Proteomes" id="UP000299102">
    <property type="component" value="Unassembled WGS sequence"/>
</dbReference>
<evidence type="ECO:0000313" key="2">
    <source>
        <dbReference type="Proteomes" id="UP000299102"/>
    </source>
</evidence>
<comment type="caution">
    <text evidence="1">The sequence shown here is derived from an EMBL/GenBank/DDBJ whole genome shotgun (WGS) entry which is preliminary data.</text>
</comment>
<dbReference type="AlphaFoldDB" id="A0A4C1U824"/>
<name>A0A4C1U824_EUMVA</name>
<organism evidence="1 2">
    <name type="scientific">Eumeta variegata</name>
    <name type="common">Bagworm moth</name>
    <name type="synonym">Eumeta japonica</name>
    <dbReference type="NCBI Taxonomy" id="151549"/>
    <lineage>
        <taxon>Eukaryota</taxon>
        <taxon>Metazoa</taxon>
        <taxon>Ecdysozoa</taxon>
        <taxon>Arthropoda</taxon>
        <taxon>Hexapoda</taxon>
        <taxon>Insecta</taxon>
        <taxon>Pterygota</taxon>
        <taxon>Neoptera</taxon>
        <taxon>Endopterygota</taxon>
        <taxon>Lepidoptera</taxon>
        <taxon>Glossata</taxon>
        <taxon>Ditrysia</taxon>
        <taxon>Tineoidea</taxon>
        <taxon>Psychidae</taxon>
        <taxon>Oiketicinae</taxon>
        <taxon>Eumeta</taxon>
    </lineage>
</organism>
<dbReference type="EMBL" id="BGZK01000140">
    <property type="protein sequence ID" value="GBP22458.1"/>
    <property type="molecule type" value="Genomic_DNA"/>
</dbReference>
<proteinExistence type="predicted"/>
<gene>
    <name evidence="1" type="ORF">EVAR_78634_1</name>
</gene>
<accession>A0A4C1U824</accession>